<name>A0A1G1KWH2_9BACT</name>
<evidence type="ECO:0000256" key="5">
    <source>
        <dbReference type="ARBA" id="ARBA00022490"/>
    </source>
</evidence>
<gene>
    <name evidence="16" type="ORF">A3G33_08690</name>
</gene>
<dbReference type="PROSITE" id="PS51163">
    <property type="entry name" value="YRDC"/>
    <property type="match status" value="1"/>
</dbReference>
<reference evidence="16 17" key="1">
    <citation type="journal article" date="2016" name="Nat. Commun.">
        <title>Thousands of microbial genomes shed light on interconnected biogeochemical processes in an aquifer system.</title>
        <authorList>
            <person name="Anantharaman K."/>
            <person name="Brown C.T."/>
            <person name="Hug L.A."/>
            <person name="Sharon I."/>
            <person name="Castelle C.J."/>
            <person name="Probst A.J."/>
            <person name="Thomas B.C."/>
            <person name="Singh A."/>
            <person name="Wilkins M.J."/>
            <person name="Karaoz U."/>
            <person name="Brodie E.L."/>
            <person name="Williams K.H."/>
            <person name="Hubbard S.S."/>
            <person name="Banfield J.F."/>
        </authorList>
    </citation>
    <scope>NUCLEOTIDE SEQUENCE [LARGE SCALE GENOMIC DNA]</scope>
</reference>
<comment type="caution">
    <text evidence="16">The sequence shown here is derived from an EMBL/GenBank/DDBJ whole genome shotgun (WGS) entry which is preliminary data.</text>
</comment>
<evidence type="ECO:0000256" key="2">
    <source>
        <dbReference type="ARBA" id="ARBA00007663"/>
    </source>
</evidence>
<dbReference type="Proteomes" id="UP000178187">
    <property type="component" value="Unassembled WGS sequence"/>
</dbReference>
<evidence type="ECO:0000256" key="7">
    <source>
        <dbReference type="ARBA" id="ARBA00022694"/>
    </source>
</evidence>
<dbReference type="InterPro" id="IPR017867">
    <property type="entry name" value="Tyr_phospatase_low_mol_wt"/>
</dbReference>
<dbReference type="InterPro" id="IPR036196">
    <property type="entry name" value="Ptyr_pPase_sf"/>
</dbReference>
<dbReference type="SMART" id="SM00226">
    <property type="entry name" value="LMWPc"/>
    <property type="match status" value="1"/>
</dbReference>
<dbReference type="InterPro" id="IPR006070">
    <property type="entry name" value="Sua5-like_dom"/>
</dbReference>
<evidence type="ECO:0000256" key="12">
    <source>
        <dbReference type="ARBA" id="ARBA00029774"/>
    </source>
</evidence>
<keyword evidence="10" id="KW-0378">Hydrolase</keyword>
<evidence type="ECO:0000256" key="1">
    <source>
        <dbReference type="ARBA" id="ARBA00004496"/>
    </source>
</evidence>
<comment type="similarity">
    <text evidence="3">Belongs to the low molecular weight phosphotyrosine protein phosphatase family.</text>
</comment>
<comment type="subcellular location">
    <subcellularLocation>
        <location evidence="1">Cytoplasm</location>
    </subcellularLocation>
</comment>
<dbReference type="PANTHER" id="PTHR17490">
    <property type="entry name" value="SUA5"/>
    <property type="match status" value="1"/>
</dbReference>
<evidence type="ECO:0000256" key="11">
    <source>
        <dbReference type="ARBA" id="ARBA00022840"/>
    </source>
</evidence>
<keyword evidence="11" id="KW-0067">ATP-binding</keyword>
<dbReference type="AlphaFoldDB" id="A0A1G1KWH2"/>
<dbReference type="PANTHER" id="PTHR17490:SF16">
    <property type="entry name" value="THREONYLCARBAMOYL-AMP SYNTHASE"/>
    <property type="match status" value="1"/>
</dbReference>
<dbReference type="GO" id="GO:0061710">
    <property type="term" value="F:L-threonylcarbamoyladenylate synthase"/>
    <property type="evidence" value="ECO:0007669"/>
    <property type="project" value="UniProtKB-EC"/>
</dbReference>
<evidence type="ECO:0000256" key="3">
    <source>
        <dbReference type="ARBA" id="ARBA00011063"/>
    </source>
</evidence>
<dbReference type="GO" id="GO:0006450">
    <property type="term" value="P:regulation of translational fidelity"/>
    <property type="evidence" value="ECO:0007669"/>
    <property type="project" value="TreeGrafter"/>
</dbReference>
<dbReference type="SUPFAM" id="SSF52788">
    <property type="entry name" value="Phosphotyrosine protein phosphatases I"/>
    <property type="match status" value="1"/>
</dbReference>
<dbReference type="EC" id="2.7.7.87" evidence="4"/>
<protein>
    <recommendedName>
        <fullName evidence="12">L-threonylcarbamoyladenylate synthase</fullName>
        <ecNumber evidence="4">2.7.7.87</ecNumber>
    </recommendedName>
    <alternativeName>
        <fullName evidence="12">L-threonylcarbamoyladenylate synthase</fullName>
    </alternativeName>
</protein>
<evidence type="ECO:0000256" key="13">
    <source>
        <dbReference type="ARBA" id="ARBA00048366"/>
    </source>
</evidence>
<dbReference type="NCBIfam" id="TIGR00057">
    <property type="entry name" value="L-threonylcarbamoyladenylate synthase"/>
    <property type="match status" value="1"/>
</dbReference>
<dbReference type="GO" id="GO:0000049">
    <property type="term" value="F:tRNA binding"/>
    <property type="evidence" value="ECO:0007669"/>
    <property type="project" value="TreeGrafter"/>
</dbReference>
<dbReference type="InterPro" id="IPR017945">
    <property type="entry name" value="DHBP_synth_RibB-like_a/b_dom"/>
</dbReference>
<feature type="active site" evidence="14">
    <location>
        <position position="223"/>
    </location>
</feature>
<evidence type="ECO:0000259" key="15">
    <source>
        <dbReference type="PROSITE" id="PS51163"/>
    </source>
</evidence>
<feature type="active site" description="Nucleophile" evidence="14">
    <location>
        <position position="217"/>
    </location>
</feature>
<keyword evidence="9" id="KW-0547">Nucleotide-binding</keyword>
<evidence type="ECO:0000313" key="16">
    <source>
        <dbReference type="EMBL" id="OGW97241.1"/>
    </source>
</evidence>
<evidence type="ECO:0000256" key="14">
    <source>
        <dbReference type="PIRSR" id="PIRSR617867-1"/>
    </source>
</evidence>
<evidence type="ECO:0000256" key="6">
    <source>
        <dbReference type="ARBA" id="ARBA00022679"/>
    </source>
</evidence>
<proteinExistence type="inferred from homology"/>
<dbReference type="InterPro" id="IPR023485">
    <property type="entry name" value="Ptyr_pPase"/>
</dbReference>
<dbReference type="GO" id="GO:0008033">
    <property type="term" value="P:tRNA processing"/>
    <property type="evidence" value="ECO:0007669"/>
    <property type="project" value="UniProtKB-KW"/>
</dbReference>
<comment type="catalytic activity">
    <reaction evidence="13">
        <text>L-threonine + hydrogencarbonate + ATP = L-threonylcarbamoyladenylate + diphosphate + H2O</text>
        <dbReference type="Rhea" id="RHEA:36407"/>
        <dbReference type="ChEBI" id="CHEBI:15377"/>
        <dbReference type="ChEBI" id="CHEBI:17544"/>
        <dbReference type="ChEBI" id="CHEBI:30616"/>
        <dbReference type="ChEBI" id="CHEBI:33019"/>
        <dbReference type="ChEBI" id="CHEBI:57926"/>
        <dbReference type="ChEBI" id="CHEBI:73682"/>
        <dbReference type="EC" id="2.7.7.87"/>
    </reaction>
</comment>
<evidence type="ECO:0000256" key="10">
    <source>
        <dbReference type="ARBA" id="ARBA00022801"/>
    </source>
</evidence>
<dbReference type="SUPFAM" id="SSF55821">
    <property type="entry name" value="YrdC/RibB"/>
    <property type="match status" value="1"/>
</dbReference>
<dbReference type="GO" id="GO:0005524">
    <property type="term" value="F:ATP binding"/>
    <property type="evidence" value="ECO:0007669"/>
    <property type="project" value="UniProtKB-KW"/>
</dbReference>
<dbReference type="PRINTS" id="PR00719">
    <property type="entry name" value="LMWPTPASE"/>
</dbReference>
<organism evidence="16 17">
    <name type="scientific">Candidatus Danuiimicrobium aquiferis</name>
    <dbReference type="NCBI Taxonomy" id="1801832"/>
    <lineage>
        <taxon>Bacteria</taxon>
        <taxon>Pseudomonadati</taxon>
        <taxon>Candidatus Omnitrophota</taxon>
        <taxon>Candidatus Danuiimicrobium</taxon>
    </lineage>
</organism>
<dbReference type="GO" id="GO:0004725">
    <property type="term" value="F:protein tyrosine phosphatase activity"/>
    <property type="evidence" value="ECO:0007669"/>
    <property type="project" value="InterPro"/>
</dbReference>
<dbReference type="Pfam" id="PF01300">
    <property type="entry name" value="Sua5_yciO_yrdC"/>
    <property type="match status" value="1"/>
</dbReference>
<feature type="domain" description="YrdC-like" evidence="15">
    <location>
        <begin position="15"/>
        <end position="192"/>
    </location>
</feature>
<dbReference type="InterPro" id="IPR050156">
    <property type="entry name" value="TC-AMP_synthase_SUA5"/>
</dbReference>
<dbReference type="Gene3D" id="3.40.50.2300">
    <property type="match status" value="1"/>
</dbReference>
<dbReference type="Pfam" id="PF01451">
    <property type="entry name" value="LMWPc"/>
    <property type="match status" value="1"/>
</dbReference>
<keyword evidence="8" id="KW-0548">Nucleotidyltransferase</keyword>
<keyword evidence="7" id="KW-0819">tRNA processing</keyword>
<comment type="similarity">
    <text evidence="2">Belongs to the SUA5 family.</text>
</comment>
<dbReference type="GO" id="GO:0003725">
    <property type="term" value="F:double-stranded RNA binding"/>
    <property type="evidence" value="ECO:0007669"/>
    <property type="project" value="InterPro"/>
</dbReference>
<keyword evidence="5" id="KW-0963">Cytoplasm</keyword>
<evidence type="ECO:0000256" key="9">
    <source>
        <dbReference type="ARBA" id="ARBA00022741"/>
    </source>
</evidence>
<feature type="active site" description="Proton donor" evidence="14">
    <location>
        <position position="322"/>
    </location>
</feature>
<sequence>MKTMIIKLNSKWPDTALLREVSAQLAQGKIVAFPTETVYGIGVSASHPEAVKRLRQLKERKDEQPLTYHIGNLGALERLNIIQSQAFKFLADQLWPGPVTFLALNQKEEKIGIRYPKNIIACELVNLSGELVVATSANRTGKKSPKTVAEVLEHFPNEIDVVVDGGNCEFGQDSTIVDTAQTPPVIVREGVWADRVKETIGKIKDGKYTRKRILIVCTGNTCRSPMAEGWLRAEIRHHKLADQIKVASCGIYARDGHGASMEAVLCLKNDEIDFEDFKTRMCRREDVLMSDLVLVMSDEHAKFISNLCPEVRDKIKLLNIADPMGLSMQYYEKSYQTIKEKMKAIWPEIIK</sequence>
<keyword evidence="6" id="KW-0808">Transferase</keyword>
<evidence type="ECO:0000256" key="4">
    <source>
        <dbReference type="ARBA" id="ARBA00012584"/>
    </source>
</evidence>
<evidence type="ECO:0000313" key="17">
    <source>
        <dbReference type="Proteomes" id="UP000178187"/>
    </source>
</evidence>
<evidence type="ECO:0000256" key="8">
    <source>
        <dbReference type="ARBA" id="ARBA00022695"/>
    </source>
</evidence>
<dbReference type="GO" id="GO:0005737">
    <property type="term" value="C:cytoplasm"/>
    <property type="evidence" value="ECO:0007669"/>
    <property type="project" value="UniProtKB-SubCell"/>
</dbReference>
<dbReference type="EMBL" id="MHFR01000043">
    <property type="protein sequence ID" value="OGW97241.1"/>
    <property type="molecule type" value="Genomic_DNA"/>
</dbReference>
<accession>A0A1G1KWH2</accession>
<dbReference type="Gene3D" id="3.90.870.10">
    <property type="entry name" value="DHBP synthase"/>
    <property type="match status" value="1"/>
</dbReference>